<name>A0A6J1S386_FRAOC</name>
<sequence>MAAQARSEAQAGRPRGMSPELGALLVPSTEQPDPPPGRRLGSSDGTRRMLGLLVALVLALAQLAPSDAKPAHAVQMDAIDTCLFTCDACYKGEALLACANTCLQVDGQMMGTAWQQTCPYFRKKPLFMDIF</sequence>
<keyword evidence="2" id="KW-1185">Reference proteome</keyword>
<accession>A0A6J1S386</accession>
<proteinExistence type="predicted"/>
<dbReference type="OrthoDB" id="7664156at2759"/>
<gene>
    <name evidence="3" type="primary">LOC113203261</name>
</gene>
<organism evidence="2 3">
    <name type="scientific">Frankliniella occidentalis</name>
    <name type="common">Western flower thrips</name>
    <name type="synonym">Euthrips occidentalis</name>
    <dbReference type="NCBI Taxonomy" id="133901"/>
    <lineage>
        <taxon>Eukaryota</taxon>
        <taxon>Metazoa</taxon>
        <taxon>Ecdysozoa</taxon>
        <taxon>Arthropoda</taxon>
        <taxon>Hexapoda</taxon>
        <taxon>Insecta</taxon>
        <taxon>Pterygota</taxon>
        <taxon>Neoptera</taxon>
        <taxon>Paraneoptera</taxon>
        <taxon>Thysanoptera</taxon>
        <taxon>Terebrantia</taxon>
        <taxon>Thripoidea</taxon>
        <taxon>Thripidae</taxon>
        <taxon>Frankliniella</taxon>
    </lineage>
</organism>
<dbReference type="GeneID" id="113203261"/>
<feature type="region of interest" description="Disordered" evidence="1">
    <location>
        <begin position="1"/>
        <end position="44"/>
    </location>
</feature>
<reference evidence="3" key="1">
    <citation type="submission" date="2025-08" db="UniProtKB">
        <authorList>
            <consortium name="RefSeq"/>
        </authorList>
    </citation>
    <scope>IDENTIFICATION</scope>
    <source>
        <tissue evidence="3">Whole organism</tissue>
    </source>
</reference>
<dbReference type="AlphaFoldDB" id="A0A6J1S386"/>
<dbReference type="Proteomes" id="UP000504606">
    <property type="component" value="Unplaced"/>
</dbReference>
<protein>
    <submittedName>
        <fullName evidence="3">Uncharacterized protein LOC113203261 isoform X1</fullName>
    </submittedName>
</protein>
<evidence type="ECO:0000256" key="1">
    <source>
        <dbReference type="SAM" id="MobiDB-lite"/>
    </source>
</evidence>
<dbReference type="KEGG" id="foc:113203261"/>
<evidence type="ECO:0000313" key="2">
    <source>
        <dbReference type="Proteomes" id="UP000504606"/>
    </source>
</evidence>
<evidence type="ECO:0000313" key="3">
    <source>
        <dbReference type="RefSeq" id="XP_026273630.1"/>
    </source>
</evidence>
<dbReference type="RefSeq" id="XP_026273630.1">
    <property type="nucleotide sequence ID" value="XM_026417845.2"/>
</dbReference>